<dbReference type="Pfam" id="PF08281">
    <property type="entry name" value="Sigma70_r4_2"/>
    <property type="match status" value="1"/>
</dbReference>
<keyword evidence="5" id="KW-0804">Transcription</keyword>
<evidence type="ECO:0000259" key="6">
    <source>
        <dbReference type="Pfam" id="PF08281"/>
    </source>
</evidence>
<feature type="domain" description="RNA polymerase sigma factor 70 region 4 type 2" evidence="6">
    <location>
        <begin position="98"/>
        <end position="147"/>
    </location>
</feature>
<dbReference type="NCBIfam" id="TIGR02937">
    <property type="entry name" value="sigma70-ECF"/>
    <property type="match status" value="1"/>
</dbReference>
<gene>
    <name evidence="7" type="ORF">ACFOHL_16545</name>
</gene>
<dbReference type="InterPro" id="IPR013324">
    <property type="entry name" value="RNA_pol_sigma_r3/r4-like"/>
</dbReference>
<evidence type="ECO:0000313" key="7">
    <source>
        <dbReference type="EMBL" id="MFC3123234.1"/>
    </source>
</evidence>
<evidence type="ECO:0000256" key="3">
    <source>
        <dbReference type="ARBA" id="ARBA00023082"/>
    </source>
</evidence>
<evidence type="ECO:0000313" key="8">
    <source>
        <dbReference type="Proteomes" id="UP001595478"/>
    </source>
</evidence>
<sequence length="165" mass="19049">MKSSFSPSFLFTPSLRNYVRKLVQRDCDIDDVLQETYIKMSSATTPIEHPQGYAKKVARNIAFDMHRCEANMPEAMPHEPSCHKTNLDKVMHETQRIELYQSLISAMPKLRQEVFIRYRVEGQDKKHIAKVLNISVDSVDKHISRAMHCLKSEMAKLMPADNKGE</sequence>
<dbReference type="PANTHER" id="PTHR43133:SF8">
    <property type="entry name" value="RNA POLYMERASE SIGMA FACTOR HI_1459-RELATED"/>
    <property type="match status" value="1"/>
</dbReference>
<keyword evidence="2" id="KW-0805">Transcription regulation</keyword>
<dbReference type="InterPro" id="IPR013249">
    <property type="entry name" value="RNA_pol_sigma70_r4_t2"/>
</dbReference>
<dbReference type="SUPFAM" id="SSF88946">
    <property type="entry name" value="Sigma2 domain of RNA polymerase sigma factors"/>
    <property type="match status" value="1"/>
</dbReference>
<name>A0ABV7FV64_9ALTE</name>
<reference evidence="8" key="1">
    <citation type="journal article" date="2019" name="Int. J. Syst. Evol. Microbiol.">
        <title>The Global Catalogue of Microorganisms (GCM) 10K type strain sequencing project: providing services to taxonomists for standard genome sequencing and annotation.</title>
        <authorList>
            <consortium name="The Broad Institute Genomics Platform"/>
            <consortium name="The Broad Institute Genome Sequencing Center for Infectious Disease"/>
            <person name="Wu L."/>
            <person name="Ma J."/>
        </authorList>
    </citation>
    <scope>NUCLEOTIDE SEQUENCE [LARGE SCALE GENOMIC DNA]</scope>
    <source>
        <strain evidence="8">KCTC 52473</strain>
    </source>
</reference>
<dbReference type="InterPro" id="IPR013325">
    <property type="entry name" value="RNA_pol_sigma_r2"/>
</dbReference>
<proteinExistence type="inferred from homology"/>
<dbReference type="EMBL" id="JBHRSW010000047">
    <property type="protein sequence ID" value="MFC3123234.1"/>
    <property type="molecule type" value="Genomic_DNA"/>
</dbReference>
<dbReference type="InterPro" id="IPR036388">
    <property type="entry name" value="WH-like_DNA-bd_sf"/>
</dbReference>
<dbReference type="Gene3D" id="1.10.1740.10">
    <property type="match status" value="1"/>
</dbReference>
<keyword evidence="3" id="KW-0731">Sigma factor</keyword>
<accession>A0ABV7FV64</accession>
<organism evidence="7 8">
    <name type="scientific">Agaribacter flavus</name>
    <dbReference type="NCBI Taxonomy" id="1902781"/>
    <lineage>
        <taxon>Bacteria</taxon>
        <taxon>Pseudomonadati</taxon>
        <taxon>Pseudomonadota</taxon>
        <taxon>Gammaproteobacteria</taxon>
        <taxon>Alteromonadales</taxon>
        <taxon>Alteromonadaceae</taxon>
        <taxon>Agaribacter</taxon>
    </lineage>
</organism>
<keyword evidence="8" id="KW-1185">Reference proteome</keyword>
<evidence type="ECO:0000256" key="1">
    <source>
        <dbReference type="ARBA" id="ARBA00010641"/>
    </source>
</evidence>
<dbReference type="InterPro" id="IPR014284">
    <property type="entry name" value="RNA_pol_sigma-70_dom"/>
</dbReference>
<evidence type="ECO:0000256" key="4">
    <source>
        <dbReference type="ARBA" id="ARBA00023125"/>
    </source>
</evidence>
<comment type="similarity">
    <text evidence="1">Belongs to the sigma-70 factor family. ECF subfamily.</text>
</comment>
<dbReference type="Gene3D" id="1.10.10.10">
    <property type="entry name" value="Winged helix-like DNA-binding domain superfamily/Winged helix DNA-binding domain"/>
    <property type="match status" value="1"/>
</dbReference>
<dbReference type="RefSeq" id="WP_376921347.1">
    <property type="nucleotide sequence ID" value="NZ_JBHRSW010000047.1"/>
</dbReference>
<dbReference type="InterPro" id="IPR039425">
    <property type="entry name" value="RNA_pol_sigma-70-like"/>
</dbReference>
<evidence type="ECO:0000256" key="2">
    <source>
        <dbReference type="ARBA" id="ARBA00023015"/>
    </source>
</evidence>
<comment type="caution">
    <text evidence="7">The sequence shown here is derived from an EMBL/GenBank/DDBJ whole genome shotgun (WGS) entry which is preliminary data.</text>
</comment>
<dbReference type="PANTHER" id="PTHR43133">
    <property type="entry name" value="RNA POLYMERASE ECF-TYPE SIGMA FACTO"/>
    <property type="match status" value="1"/>
</dbReference>
<protein>
    <submittedName>
        <fullName evidence="7">RNA polymerase sigma factor</fullName>
    </submittedName>
</protein>
<dbReference type="Proteomes" id="UP001595478">
    <property type="component" value="Unassembled WGS sequence"/>
</dbReference>
<keyword evidence="4" id="KW-0238">DNA-binding</keyword>
<dbReference type="SUPFAM" id="SSF88659">
    <property type="entry name" value="Sigma3 and sigma4 domains of RNA polymerase sigma factors"/>
    <property type="match status" value="1"/>
</dbReference>
<evidence type="ECO:0000256" key="5">
    <source>
        <dbReference type="ARBA" id="ARBA00023163"/>
    </source>
</evidence>